<dbReference type="RefSeq" id="WP_264728203.1">
    <property type="nucleotide sequence ID" value="NZ_JAPDNR010000001.1"/>
</dbReference>
<evidence type="ECO:0000259" key="2">
    <source>
        <dbReference type="Pfam" id="PF04773"/>
    </source>
</evidence>
<keyword evidence="5" id="KW-1185">Reference proteome</keyword>
<accession>A0ABT3IGS8</accession>
<dbReference type="InterPro" id="IPR032508">
    <property type="entry name" value="FecR_C"/>
</dbReference>
<dbReference type="InterPro" id="IPR012373">
    <property type="entry name" value="Ferrdict_sens_TM"/>
</dbReference>
<feature type="domain" description="FecR protein" evidence="2">
    <location>
        <begin position="179"/>
        <end position="280"/>
    </location>
</feature>
<feature type="transmembrane region" description="Helical" evidence="1">
    <location>
        <begin position="87"/>
        <end position="106"/>
    </location>
</feature>
<dbReference type="Gene3D" id="3.55.50.30">
    <property type="match status" value="1"/>
</dbReference>
<keyword evidence="1" id="KW-0472">Membrane</keyword>
<feature type="domain" description="Protein FecR C-terminal" evidence="3">
    <location>
        <begin position="322"/>
        <end position="390"/>
    </location>
</feature>
<dbReference type="InterPro" id="IPR006860">
    <property type="entry name" value="FecR"/>
</dbReference>
<dbReference type="Gene3D" id="2.60.120.1440">
    <property type="match status" value="1"/>
</dbReference>
<evidence type="ECO:0000259" key="3">
    <source>
        <dbReference type="Pfam" id="PF16344"/>
    </source>
</evidence>
<evidence type="ECO:0000313" key="5">
    <source>
        <dbReference type="Proteomes" id="UP001207742"/>
    </source>
</evidence>
<name>A0ABT3IGS8_9BACT</name>
<dbReference type="Pfam" id="PF04773">
    <property type="entry name" value="FecR"/>
    <property type="match status" value="1"/>
</dbReference>
<proteinExistence type="predicted"/>
<gene>
    <name evidence="4" type="ORF">OL497_04595</name>
</gene>
<protein>
    <submittedName>
        <fullName evidence="4">DUF4974 domain-containing protein</fullName>
    </submittedName>
</protein>
<keyword evidence="1" id="KW-1133">Transmembrane helix</keyword>
<dbReference type="PANTHER" id="PTHR30273">
    <property type="entry name" value="PERIPLASMIC SIGNAL SENSOR AND SIGMA FACTOR ACTIVATOR FECR-RELATED"/>
    <property type="match status" value="1"/>
</dbReference>
<evidence type="ECO:0000256" key="1">
    <source>
        <dbReference type="SAM" id="Phobius"/>
    </source>
</evidence>
<organism evidence="4 5">
    <name type="scientific">Chitinophaga nivalis</name>
    <dbReference type="NCBI Taxonomy" id="2991709"/>
    <lineage>
        <taxon>Bacteria</taxon>
        <taxon>Pseudomonadati</taxon>
        <taxon>Bacteroidota</taxon>
        <taxon>Chitinophagia</taxon>
        <taxon>Chitinophagales</taxon>
        <taxon>Chitinophagaceae</taxon>
        <taxon>Chitinophaga</taxon>
    </lineage>
</organism>
<sequence>MTTADFQQLLEKYKHHTLSGEELQLLQQLVASGEYEADIKADILQTLQSTTPGHSADPAALQAILQDILHAPSPAAKPVIRLYWRQFVAAAVLITAIVTAGMYWYAKPTPVAPVAAVKRNPLAPGSNKAILTLGDNTTISLDSTNNGALAVQGNTQITNTNGALSYQAAGDNSKILYNTVATPRGGQYQLLLADGSKVWLNAASSIRFPTAFKGRERLVEVTGEVYFEINKNAAMPFRVKVNGAGSRDPLTVTVLGTSFNIMAYPDEQGIRTTLVEGAVQLASGNYRSLLQPGFQASLSPETPAFAISPADIEQTLAWKEGKFRFRNTNIQVIMRQLARWYDVSIAFEGNLSDIDLTGVISRRADAGALLKALEATQRVQFTVTGSTIKVMPYKQH</sequence>
<dbReference type="Pfam" id="PF16344">
    <property type="entry name" value="FecR_C"/>
    <property type="match status" value="1"/>
</dbReference>
<reference evidence="4 5" key="1">
    <citation type="submission" date="2022-10" db="EMBL/GenBank/DDBJ databases">
        <title>Chitinophaga nivalis PC15 sp. nov., isolated from Pyeongchang county, South Korea.</title>
        <authorList>
            <person name="Trinh H.N."/>
        </authorList>
    </citation>
    <scope>NUCLEOTIDE SEQUENCE [LARGE SCALE GENOMIC DNA]</scope>
    <source>
        <strain evidence="4 5">PC14</strain>
    </source>
</reference>
<dbReference type="Proteomes" id="UP001207742">
    <property type="component" value="Unassembled WGS sequence"/>
</dbReference>
<dbReference type="EMBL" id="JAPDNS010000001">
    <property type="protein sequence ID" value="MCW3483157.1"/>
    <property type="molecule type" value="Genomic_DNA"/>
</dbReference>
<dbReference type="PANTHER" id="PTHR30273:SF2">
    <property type="entry name" value="PROTEIN FECR"/>
    <property type="match status" value="1"/>
</dbReference>
<evidence type="ECO:0000313" key="4">
    <source>
        <dbReference type="EMBL" id="MCW3483157.1"/>
    </source>
</evidence>
<keyword evidence="1" id="KW-0812">Transmembrane</keyword>
<comment type="caution">
    <text evidence="4">The sequence shown here is derived from an EMBL/GenBank/DDBJ whole genome shotgun (WGS) entry which is preliminary data.</text>
</comment>